<dbReference type="PANTHER" id="PTHR13248">
    <property type="entry name" value="TRANSCRIPTION ELONGATION FACTOR B POLYPEPTIDE 2"/>
    <property type="match status" value="1"/>
</dbReference>
<gene>
    <name evidence="18" type="ORF">LTLLF_183180</name>
</gene>
<keyword evidence="7" id="KW-0804">Transcription</keyword>
<dbReference type="GO" id="GO:0030891">
    <property type="term" value="C:VCB complex"/>
    <property type="evidence" value="ECO:0007669"/>
    <property type="project" value="InterPro"/>
</dbReference>
<evidence type="ECO:0000256" key="8">
    <source>
        <dbReference type="ARBA" id="ARBA00023242"/>
    </source>
</evidence>
<evidence type="ECO:0000256" key="5">
    <source>
        <dbReference type="ARBA" id="ARBA00022990"/>
    </source>
</evidence>
<evidence type="ECO:0000313" key="19">
    <source>
        <dbReference type="Proteomes" id="UP000710432"/>
    </source>
</evidence>
<keyword evidence="18" id="KW-0251">Elongation factor</keyword>
<comment type="function">
    <text evidence="9">SIII, also known as elongin, is a general transcription elongation factor that increases the RNA polymerase II transcription elongation past template-encoded arresting sites. Subunit A is transcriptionally active and its transcription activity is strongly enhanced by binding to the dimeric complex of the SIII regulatory subunits B and C (elongin BC complex). In embryonic stem cells, the elongin BC complex is recruited by EPOP to Polycomb group (PcG) target genes in order generate genomic region that display both active and repressive chromatin properties, an important feature of pluripotent stem cells.</text>
</comment>
<dbReference type="SUPFAM" id="SSF54236">
    <property type="entry name" value="Ubiquitin-like"/>
    <property type="match status" value="1"/>
</dbReference>
<comment type="similarity">
    <text evidence="10">Belongs to the Elongin B family.</text>
</comment>
<reference evidence="18" key="1">
    <citation type="submission" date="2020-03" db="EMBL/GenBank/DDBJ databases">
        <title>Studies in the Genomics of Life Span.</title>
        <authorList>
            <person name="Glass D."/>
        </authorList>
    </citation>
    <scope>NUCLEOTIDE SEQUENCE</scope>
    <source>
        <strain evidence="18">LTLLF</strain>
        <tissue evidence="18">Muscle</tissue>
    </source>
</reference>
<evidence type="ECO:0000256" key="13">
    <source>
        <dbReference type="ARBA" id="ARBA00080438"/>
    </source>
</evidence>
<evidence type="ECO:0000256" key="10">
    <source>
        <dbReference type="ARBA" id="ARBA00060803"/>
    </source>
</evidence>
<evidence type="ECO:0000256" key="7">
    <source>
        <dbReference type="ARBA" id="ARBA00023163"/>
    </source>
</evidence>
<dbReference type="GO" id="GO:0070449">
    <property type="term" value="C:elongin complex"/>
    <property type="evidence" value="ECO:0007669"/>
    <property type="project" value="InterPro"/>
</dbReference>
<feature type="domain" description="Ubiquitin-like" evidence="17">
    <location>
        <begin position="9"/>
        <end position="70"/>
    </location>
</feature>
<dbReference type="PANTHER" id="PTHR13248:SF4">
    <property type="entry name" value="ELONGIN B"/>
    <property type="match status" value="1"/>
</dbReference>
<keyword evidence="4" id="KW-0833">Ubl conjugation pathway</keyword>
<protein>
    <recommendedName>
        <fullName evidence="11">Elongin-B</fullName>
    </recommendedName>
    <alternativeName>
        <fullName evidence="14">Elongin 18 kDa subunit</fullName>
    </alternativeName>
    <alternativeName>
        <fullName evidence="12">RNA polymerase II transcription factor SIII subunit B</fullName>
    </alternativeName>
    <alternativeName>
        <fullName evidence="15">SIII p18</fullName>
    </alternativeName>
    <alternativeName>
        <fullName evidence="13">Transcription elongation factor B polypeptide 2</fullName>
    </alternativeName>
</protein>
<dbReference type="GO" id="GO:0003746">
    <property type="term" value="F:translation elongation factor activity"/>
    <property type="evidence" value="ECO:0007669"/>
    <property type="project" value="UniProtKB-KW"/>
</dbReference>
<evidence type="ECO:0000256" key="9">
    <source>
        <dbReference type="ARBA" id="ARBA00054216"/>
    </source>
</evidence>
<evidence type="ECO:0000256" key="2">
    <source>
        <dbReference type="ARBA" id="ARBA00004906"/>
    </source>
</evidence>
<comment type="caution">
    <text evidence="18">The sequence shown here is derived from an EMBL/GenBank/DDBJ whole genome shotgun (WGS) entry which is preliminary data.</text>
</comment>
<evidence type="ECO:0000256" key="11">
    <source>
        <dbReference type="ARBA" id="ARBA00074516"/>
    </source>
</evidence>
<keyword evidence="8" id="KW-0539">Nucleus</keyword>
<evidence type="ECO:0000256" key="15">
    <source>
        <dbReference type="ARBA" id="ARBA00083653"/>
    </source>
</evidence>
<evidence type="ECO:0000256" key="4">
    <source>
        <dbReference type="ARBA" id="ARBA00022786"/>
    </source>
</evidence>
<keyword evidence="3" id="KW-0597">Phosphoprotein</keyword>
<dbReference type="Proteomes" id="UP000710432">
    <property type="component" value="Unassembled WGS sequence"/>
</dbReference>
<comment type="subunit">
    <text evidence="16">Heterotrimer of an A (ELOA, ELOA2 or ELOA3P), ELOB and ELOC subunit. The elongin BC complex interacts with EPOP; leading to recruit the elongin BC complex to Polycomb group (PcG) target genes, thereby restricting excessive activity of the PRC2/EED-EZH2 complex. Component of multiple cullin-RING E3 ubiquitin-protein ligase complexes composed of Elongin BC (ELOB and ELOC), a cullin (either CUL2 or CUL5), a catalytic subunit (either RBX1 or RNF7/RBX2), as well as a substrate adapter protein that can be either ASB2, ASB9, ASB11, KLHDC2, KLHDC3, KLHDC10, APPBP2, FEM1A, FEM1B, FEM1C, LRR1, PCMTD1, SOCS1, SOCS2, SOCS5, SPSB1, SPSB3, ELOA, VHL, WSB1 or RAB40C. As part of the Elongin BC E3 ubiquitin ligase complex; interacts with NRBP1. May also interact with DCUN1D1, DCUN1D2, DCUN1D3 and DCUN1D5. May form oligomers as a KLHDC2/KLHDC3-ELOB-ELOC complex; this interaction is autoinhibitory for the E3 ligase complex as the substrate-binding site of KLHDC2/KLHDC3 is blocked in the oligomer.</text>
</comment>
<name>A0A8J6KMS6_MICOH</name>
<comment type="pathway">
    <text evidence="2">Protein modification; protein ubiquitination.</text>
</comment>
<dbReference type="EMBL" id="JAATJU010025130">
    <property type="protein sequence ID" value="KAH0504295.1"/>
    <property type="molecule type" value="Genomic_DNA"/>
</dbReference>
<dbReference type="GO" id="GO:0006368">
    <property type="term" value="P:transcription elongation by RNA polymerase II"/>
    <property type="evidence" value="ECO:0007669"/>
    <property type="project" value="InterPro"/>
</dbReference>
<evidence type="ECO:0000256" key="12">
    <source>
        <dbReference type="ARBA" id="ARBA00076690"/>
    </source>
</evidence>
<proteinExistence type="inferred from homology"/>
<keyword evidence="6" id="KW-0805">Transcription regulation</keyword>
<dbReference type="AlphaFoldDB" id="A0A8J6KMS6"/>
<dbReference type="InterPro" id="IPR029071">
    <property type="entry name" value="Ubiquitin-like_domsf"/>
</dbReference>
<sequence length="97" mass="11041">MEPEAAAVMDVFLMIWRHKTTIFMDAKESSTLFELKRIVESILKCLPDEQQLYYDDQLLDDGKALGKCGFTRLTAEPQAPATLGLTFREDDFEALAH</sequence>
<keyword evidence="5" id="KW-0007">Acetylation</keyword>
<evidence type="ECO:0000256" key="3">
    <source>
        <dbReference type="ARBA" id="ARBA00022553"/>
    </source>
</evidence>
<dbReference type="FunFam" id="3.10.20.90:FF:000108">
    <property type="entry name" value="Elongin-B"/>
    <property type="match status" value="1"/>
</dbReference>
<evidence type="ECO:0000256" key="6">
    <source>
        <dbReference type="ARBA" id="ARBA00023015"/>
    </source>
</evidence>
<dbReference type="InterPro" id="IPR039049">
    <property type="entry name" value="ELOB"/>
</dbReference>
<dbReference type="Gene3D" id="3.10.20.90">
    <property type="entry name" value="Phosphatidylinositol 3-kinase Catalytic Subunit, Chain A, domain 1"/>
    <property type="match status" value="1"/>
</dbReference>
<organism evidence="18 19">
    <name type="scientific">Microtus ochrogaster</name>
    <name type="common">Prairie vole</name>
    <dbReference type="NCBI Taxonomy" id="79684"/>
    <lineage>
        <taxon>Eukaryota</taxon>
        <taxon>Metazoa</taxon>
        <taxon>Chordata</taxon>
        <taxon>Craniata</taxon>
        <taxon>Vertebrata</taxon>
        <taxon>Euteleostomi</taxon>
        <taxon>Mammalia</taxon>
        <taxon>Eutheria</taxon>
        <taxon>Euarchontoglires</taxon>
        <taxon>Glires</taxon>
        <taxon>Rodentia</taxon>
        <taxon>Myomorpha</taxon>
        <taxon>Muroidea</taxon>
        <taxon>Cricetidae</taxon>
        <taxon>Arvicolinae</taxon>
        <taxon>Microtus</taxon>
    </lineage>
</organism>
<evidence type="ECO:0000256" key="1">
    <source>
        <dbReference type="ARBA" id="ARBA00004123"/>
    </source>
</evidence>
<dbReference type="SMART" id="SM00213">
    <property type="entry name" value="UBQ"/>
    <property type="match status" value="1"/>
</dbReference>
<evidence type="ECO:0000256" key="14">
    <source>
        <dbReference type="ARBA" id="ARBA00081013"/>
    </source>
</evidence>
<dbReference type="PROSITE" id="PS50053">
    <property type="entry name" value="UBIQUITIN_2"/>
    <property type="match status" value="1"/>
</dbReference>
<evidence type="ECO:0000313" key="18">
    <source>
        <dbReference type="EMBL" id="KAH0504295.1"/>
    </source>
</evidence>
<keyword evidence="18" id="KW-0648">Protein biosynthesis</keyword>
<evidence type="ECO:0000256" key="16">
    <source>
        <dbReference type="ARBA" id="ARBA00093515"/>
    </source>
</evidence>
<dbReference type="Pfam" id="PF00240">
    <property type="entry name" value="ubiquitin"/>
    <property type="match status" value="1"/>
</dbReference>
<comment type="subcellular location">
    <subcellularLocation>
        <location evidence="1">Nucleus</location>
    </subcellularLocation>
</comment>
<accession>A0A8J6KMS6</accession>
<dbReference type="InterPro" id="IPR000626">
    <property type="entry name" value="Ubiquitin-like_dom"/>
</dbReference>
<evidence type="ECO:0000259" key="17">
    <source>
        <dbReference type="PROSITE" id="PS50053"/>
    </source>
</evidence>